<evidence type="ECO:0000256" key="8">
    <source>
        <dbReference type="PIRSR" id="PIRSR001369-1"/>
    </source>
</evidence>
<dbReference type="EMBL" id="VBOT01000079">
    <property type="protein sequence ID" value="TMQ51174.1"/>
    <property type="molecule type" value="Genomic_DNA"/>
</dbReference>
<dbReference type="InterPro" id="IPR010953">
    <property type="entry name" value="Citrate_synthase_typ-I"/>
</dbReference>
<dbReference type="GO" id="GO:0006099">
    <property type="term" value="P:tricarboxylic acid cycle"/>
    <property type="evidence" value="ECO:0007669"/>
    <property type="project" value="UniProtKB-UniRule"/>
</dbReference>
<keyword evidence="3 9" id="KW-0816">Tricarboxylic acid cycle</keyword>
<dbReference type="PANTHER" id="PTHR42871">
    <property type="entry name" value="CITRATE SYNTHASE"/>
    <property type="match status" value="1"/>
</dbReference>
<evidence type="ECO:0000256" key="3">
    <source>
        <dbReference type="ARBA" id="ARBA00022532"/>
    </source>
</evidence>
<comment type="catalytic activity">
    <reaction evidence="5 9">
        <text>oxaloacetate + acetyl-CoA + H2O = citrate + CoA + H(+)</text>
        <dbReference type="Rhea" id="RHEA:16845"/>
        <dbReference type="ChEBI" id="CHEBI:15377"/>
        <dbReference type="ChEBI" id="CHEBI:15378"/>
        <dbReference type="ChEBI" id="CHEBI:16452"/>
        <dbReference type="ChEBI" id="CHEBI:16947"/>
        <dbReference type="ChEBI" id="CHEBI:57287"/>
        <dbReference type="ChEBI" id="CHEBI:57288"/>
        <dbReference type="EC" id="2.3.3.16"/>
    </reaction>
</comment>
<dbReference type="PRINTS" id="PR00143">
    <property type="entry name" value="CITRTSNTHASE"/>
</dbReference>
<evidence type="ECO:0000256" key="10">
    <source>
        <dbReference type="RuleBase" id="RU003406"/>
    </source>
</evidence>
<sequence length="437" mass="48699">MPTQSAAQAKTTATLDCDGKSIALPVVKGTESEVAVDIEKLRAQTGMIKLDPGYGNTGSCKSAITFIDGEKGVLRYRGYPIEELAQGSTFLEVAWLLINGELPTRAELAGFINEVTHHTMLHENFNRFFEALPKDAHPMPVCAAAVGALTTFYQQPETEQSTHETWVRLIAKMPTIAASSYKHSIGQPSIYPDNRLEYTSNFMRMMFATPCEEYDVDPVLARAVDLLFILHADHEQNCSTSTVRMVGSSRANLFASISAGISALWGPLHGGANQEVIEMLERIATEEGSADRFVAKAKDKNDTTRLMGFGHRVYKSYDPRAAILKKACNDVLKRVGGSSRLLDIAMRLEELALKDDYFVSRKLYPNVDFYSGIIYKALGIPINMFTVMFVIGRLPGWVAHWLEMRRDPDFRIARPRQVYVGPTMRAYQPIEMRGGRV</sequence>
<feature type="active site" evidence="8">
    <location>
        <position position="311"/>
    </location>
</feature>
<dbReference type="InterPro" id="IPR024176">
    <property type="entry name" value="Citrate_synthase_bac-typ"/>
</dbReference>
<dbReference type="NCBIfam" id="TIGR01798">
    <property type="entry name" value="cit_synth_I"/>
    <property type="match status" value="1"/>
</dbReference>
<dbReference type="SUPFAM" id="SSF48256">
    <property type="entry name" value="Citrate synthase"/>
    <property type="match status" value="1"/>
</dbReference>
<reference evidence="11 12" key="1">
    <citation type="journal article" date="2019" name="Nat. Microbiol.">
        <title>Mediterranean grassland soil C-N compound turnover is dependent on rainfall and depth, and is mediated by genomically divergent microorganisms.</title>
        <authorList>
            <person name="Diamond S."/>
            <person name="Andeer P.F."/>
            <person name="Li Z."/>
            <person name="Crits-Christoph A."/>
            <person name="Burstein D."/>
            <person name="Anantharaman K."/>
            <person name="Lane K.R."/>
            <person name="Thomas B.C."/>
            <person name="Pan C."/>
            <person name="Northen T.R."/>
            <person name="Banfield J.F."/>
        </authorList>
    </citation>
    <scope>NUCLEOTIDE SEQUENCE [LARGE SCALE GENOMIC DNA]</scope>
    <source>
        <strain evidence="11">WS_3</strain>
    </source>
</reference>
<accession>A0A538SIH1</accession>
<dbReference type="InterPro" id="IPR019810">
    <property type="entry name" value="Citrate_synthase_AS"/>
</dbReference>
<organism evidence="11 12">
    <name type="scientific">Eiseniibacteriota bacterium</name>
    <dbReference type="NCBI Taxonomy" id="2212470"/>
    <lineage>
        <taxon>Bacteria</taxon>
        <taxon>Candidatus Eiseniibacteriota</taxon>
    </lineage>
</organism>
<proteinExistence type="inferred from homology"/>
<dbReference type="InterPro" id="IPR016142">
    <property type="entry name" value="Citrate_synth-like_lrg_a-sub"/>
</dbReference>
<evidence type="ECO:0000256" key="7">
    <source>
        <dbReference type="PIRNR" id="PIRNR001369"/>
    </source>
</evidence>
<dbReference type="Proteomes" id="UP000320184">
    <property type="component" value="Unassembled WGS sequence"/>
</dbReference>
<dbReference type="Gene3D" id="1.10.230.10">
    <property type="entry name" value="Cytochrome P450-Terp, domain 2"/>
    <property type="match status" value="1"/>
</dbReference>
<dbReference type="InterPro" id="IPR036969">
    <property type="entry name" value="Citrate_synthase_sf"/>
</dbReference>
<name>A0A538SIH1_UNCEI</name>
<dbReference type="InterPro" id="IPR016143">
    <property type="entry name" value="Citrate_synth-like_sm_a-sub"/>
</dbReference>
<keyword evidence="11" id="KW-0012">Acyltransferase</keyword>
<evidence type="ECO:0000256" key="1">
    <source>
        <dbReference type="ARBA" id="ARBA00004751"/>
    </source>
</evidence>
<evidence type="ECO:0000256" key="6">
    <source>
        <dbReference type="NCBIfam" id="TIGR01798"/>
    </source>
</evidence>
<dbReference type="Gene3D" id="1.10.580.10">
    <property type="entry name" value="Citrate Synthase, domain 1"/>
    <property type="match status" value="1"/>
</dbReference>
<dbReference type="InterPro" id="IPR002020">
    <property type="entry name" value="Citrate_synthase"/>
</dbReference>
<dbReference type="GO" id="GO:0036440">
    <property type="term" value="F:citrate synthase activity"/>
    <property type="evidence" value="ECO:0007669"/>
    <property type="project" value="UniProtKB-EC"/>
</dbReference>
<evidence type="ECO:0000256" key="9">
    <source>
        <dbReference type="RuleBase" id="RU003370"/>
    </source>
</evidence>
<comment type="similarity">
    <text evidence="2 7 10">Belongs to the citrate synthase family.</text>
</comment>
<dbReference type="Gene3D" id="2.20.28.60">
    <property type="match status" value="1"/>
</dbReference>
<dbReference type="UniPathway" id="UPA00223">
    <property type="reaction ID" value="UER00717"/>
</dbReference>
<evidence type="ECO:0000313" key="12">
    <source>
        <dbReference type="Proteomes" id="UP000320184"/>
    </source>
</evidence>
<keyword evidence="4 7" id="KW-0808">Transferase</keyword>
<dbReference type="FunFam" id="1.10.230.10:FF:000002">
    <property type="entry name" value="Citrate synthase"/>
    <property type="match status" value="1"/>
</dbReference>
<dbReference type="GO" id="GO:0005737">
    <property type="term" value="C:cytoplasm"/>
    <property type="evidence" value="ECO:0007669"/>
    <property type="project" value="InterPro"/>
</dbReference>
<feature type="active site" evidence="8">
    <location>
        <position position="368"/>
    </location>
</feature>
<evidence type="ECO:0000256" key="4">
    <source>
        <dbReference type="ARBA" id="ARBA00022679"/>
    </source>
</evidence>
<protein>
    <recommendedName>
        <fullName evidence="6 7">Citrate synthase</fullName>
    </recommendedName>
</protein>
<evidence type="ECO:0000256" key="2">
    <source>
        <dbReference type="ARBA" id="ARBA00010566"/>
    </source>
</evidence>
<dbReference type="CDD" id="cd06114">
    <property type="entry name" value="EcCS_like"/>
    <property type="match status" value="1"/>
</dbReference>
<dbReference type="AlphaFoldDB" id="A0A538SIH1"/>
<dbReference type="PROSITE" id="PS00480">
    <property type="entry name" value="CITRATE_SYNTHASE"/>
    <property type="match status" value="1"/>
</dbReference>
<evidence type="ECO:0000313" key="11">
    <source>
        <dbReference type="EMBL" id="TMQ51174.1"/>
    </source>
</evidence>
<dbReference type="NCBIfam" id="NF004126">
    <property type="entry name" value="PRK05614.1"/>
    <property type="match status" value="1"/>
</dbReference>
<gene>
    <name evidence="11" type="ORF">E6K73_06540</name>
</gene>
<dbReference type="PANTHER" id="PTHR42871:SF1">
    <property type="entry name" value="CITRATE SYNTHASE"/>
    <property type="match status" value="1"/>
</dbReference>
<dbReference type="Pfam" id="PF00285">
    <property type="entry name" value="Citrate_synt"/>
    <property type="match status" value="1"/>
</dbReference>
<dbReference type="PIRSF" id="PIRSF001369">
    <property type="entry name" value="Citrate_synth"/>
    <property type="match status" value="1"/>
</dbReference>
<evidence type="ECO:0000256" key="5">
    <source>
        <dbReference type="ARBA" id="ARBA00049288"/>
    </source>
</evidence>
<comment type="caution">
    <text evidence="11">The sequence shown here is derived from an EMBL/GenBank/DDBJ whole genome shotgun (WGS) entry which is preliminary data.</text>
</comment>
<comment type="pathway">
    <text evidence="1 9">Carbohydrate metabolism; tricarboxylic acid cycle; isocitrate from oxaloacetate: step 1/2.</text>
</comment>